<accession>A0A9D9IHP3</accession>
<comment type="similarity">
    <text evidence="1">Belongs to the bactofilin family.</text>
</comment>
<reference evidence="2" key="1">
    <citation type="submission" date="2020-10" db="EMBL/GenBank/DDBJ databases">
        <authorList>
            <person name="Gilroy R."/>
        </authorList>
    </citation>
    <scope>NUCLEOTIDE SEQUENCE</scope>
    <source>
        <strain evidence="2">B2-22910</strain>
    </source>
</reference>
<organism evidence="2 3">
    <name type="scientific">Candidatus Cryptobacteroides faecavium</name>
    <dbReference type="NCBI Taxonomy" id="2840762"/>
    <lineage>
        <taxon>Bacteria</taxon>
        <taxon>Pseudomonadati</taxon>
        <taxon>Bacteroidota</taxon>
        <taxon>Bacteroidia</taxon>
        <taxon>Bacteroidales</taxon>
        <taxon>Candidatus Cryptobacteroides</taxon>
    </lineage>
</organism>
<dbReference type="Pfam" id="PF04519">
    <property type="entry name" value="Bactofilin"/>
    <property type="match status" value="1"/>
</dbReference>
<reference evidence="2" key="2">
    <citation type="journal article" date="2021" name="PeerJ">
        <title>Extensive microbial diversity within the chicken gut microbiome revealed by metagenomics and culture.</title>
        <authorList>
            <person name="Gilroy R."/>
            <person name="Ravi A."/>
            <person name="Getino M."/>
            <person name="Pursley I."/>
            <person name="Horton D.L."/>
            <person name="Alikhan N.F."/>
            <person name="Baker D."/>
            <person name="Gharbi K."/>
            <person name="Hall N."/>
            <person name="Watson M."/>
            <person name="Adriaenssens E.M."/>
            <person name="Foster-Nyarko E."/>
            <person name="Jarju S."/>
            <person name="Secka A."/>
            <person name="Antonio M."/>
            <person name="Oren A."/>
            <person name="Chaudhuri R.R."/>
            <person name="La Ragione R."/>
            <person name="Hildebrand F."/>
            <person name="Pallen M.J."/>
        </authorList>
    </citation>
    <scope>NUCLEOTIDE SEQUENCE</scope>
    <source>
        <strain evidence="2">B2-22910</strain>
    </source>
</reference>
<proteinExistence type="inferred from homology"/>
<evidence type="ECO:0000313" key="3">
    <source>
        <dbReference type="Proteomes" id="UP000823603"/>
    </source>
</evidence>
<dbReference type="PANTHER" id="PTHR35024:SF4">
    <property type="entry name" value="POLYMER-FORMING CYTOSKELETAL PROTEIN"/>
    <property type="match status" value="1"/>
</dbReference>
<dbReference type="PANTHER" id="PTHR35024">
    <property type="entry name" value="HYPOTHETICAL CYTOSOLIC PROTEIN"/>
    <property type="match status" value="1"/>
</dbReference>
<sequence length="146" mass="15940">MARTEEIVNSVSRISTNTRIKGELSSSNDLRIDGYFEGKIISKGRIVIGETAEVCGEIVCTNADVWGKLKGDLFVKDTLSLKKGSKADGNLNIKRIVVELGASFNGTCKMINDEEFDKKAAAVDEELHAGLVNPAEARTQKDEKHK</sequence>
<evidence type="ECO:0000313" key="2">
    <source>
        <dbReference type="EMBL" id="MBO8471791.1"/>
    </source>
</evidence>
<dbReference type="AlphaFoldDB" id="A0A9D9IHP3"/>
<dbReference type="InterPro" id="IPR007607">
    <property type="entry name" value="BacA/B"/>
</dbReference>
<comment type="caution">
    <text evidence="2">The sequence shown here is derived from an EMBL/GenBank/DDBJ whole genome shotgun (WGS) entry which is preliminary data.</text>
</comment>
<dbReference type="EMBL" id="JADIMB010000123">
    <property type="protein sequence ID" value="MBO8471791.1"/>
    <property type="molecule type" value="Genomic_DNA"/>
</dbReference>
<evidence type="ECO:0000256" key="1">
    <source>
        <dbReference type="ARBA" id="ARBA00044755"/>
    </source>
</evidence>
<dbReference type="Proteomes" id="UP000823603">
    <property type="component" value="Unassembled WGS sequence"/>
</dbReference>
<gene>
    <name evidence="2" type="ORF">IAB82_08370</name>
</gene>
<name>A0A9D9IHP3_9BACT</name>
<protein>
    <submittedName>
        <fullName evidence="2">Polymer-forming cytoskeletal protein</fullName>
    </submittedName>
</protein>